<dbReference type="GO" id="GO:0005886">
    <property type="term" value="C:plasma membrane"/>
    <property type="evidence" value="ECO:0007669"/>
    <property type="project" value="UniProtKB-SubCell"/>
</dbReference>
<dbReference type="Gene3D" id="3.40.50.300">
    <property type="entry name" value="P-loop containing nucleotide triphosphate hydrolases"/>
    <property type="match status" value="2"/>
</dbReference>
<keyword evidence="6" id="KW-0547">Nucleotide-binding</keyword>
<dbReference type="CDD" id="cd03216">
    <property type="entry name" value="ABC_Carb_Monos_I"/>
    <property type="match status" value="1"/>
</dbReference>
<keyword evidence="4" id="KW-0762">Sugar transport</keyword>
<dbReference type="InterPro" id="IPR017871">
    <property type="entry name" value="ABC_transporter-like_CS"/>
</dbReference>
<evidence type="ECO:0000256" key="6">
    <source>
        <dbReference type="ARBA" id="ARBA00022741"/>
    </source>
</evidence>
<keyword evidence="2" id="KW-0813">Transport</keyword>
<dbReference type="SMART" id="SM00382">
    <property type="entry name" value="AAA"/>
    <property type="match status" value="1"/>
</dbReference>
<evidence type="ECO:0000256" key="7">
    <source>
        <dbReference type="ARBA" id="ARBA00022840"/>
    </source>
</evidence>
<keyword evidence="12" id="KW-1185">Reference proteome</keyword>
<dbReference type="InterPro" id="IPR003439">
    <property type="entry name" value="ABC_transporter-like_ATP-bd"/>
</dbReference>
<comment type="subcellular location">
    <subcellularLocation>
        <location evidence="1">Cell membrane</location>
        <topology evidence="1">Peripheral membrane protein</topology>
    </subcellularLocation>
</comment>
<dbReference type="GO" id="GO:0005524">
    <property type="term" value="F:ATP binding"/>
    <property type="evidence" value="ECO:0007669"/>
    <property type="project" value="UniProtKB-KW"/>
</dbReference>
<dbReference type="GO" id="GO:0016887">
    <property type="term" value="F:ATP hydrolysis activity"/>
    <property type="evidence" value="ECO:0007669"/>
    <property type="project" value="InterPro"/>
</dbReference>
<dbReference type="EMBL" id="CP041636">
    <property type="protein sequence ID" value="QDO97621.1"/>
    <property type="molecule type" value="Genomic_DNA"/>
</dbReference>
<feature type="domain" description="ABC transporter" evidence="10">
    <location>
        <begin position="5"/>
        <end position="239"/>
    </location>
</feature>
<dbReference type="Pfam" id="PF00005">
    <property type="entry name" value="ABC_tran"/>
    <property type="match status" value="2"/>
</dbReference>
<dbReference type="InterPro" id="IPR050107">
    <property type="entry name" value="ABC_carbohydrate_import_ATPase"/>
</dbReference>
<protein>
    <submittedName>
        <fullName evidence="11">ABC transporter ATP-binding protein</fullName>
    </submittedName>
</protein>
<dbReference type="SUPFAM" id="SSF52540">
    <property type="entry name" value="P-loop containing nucleoside triphosphate hydrolases"/>
    <property type="match status" value="2"/>
</dbReference>
<gene>
    <name evidence="11" type="ORF">FNB15_10215</name>
</gene>
<dbReference type="KEGG" id="fer:FNB15_10215"/>
<dbReference type="PANTHER" id="PTHR43790">
    <property type="entry name" value="CARBOHYDRATE TRANSPORT ATP-BINDING PROTEIN MG119-RELATED"/>
    <property type="match status" value="1"/>
</dbReference>
<evidence type="ECO:0000256" key="4">
    <source>
        <dbReference type="ARBA" id="ARBA00022597"/>
    </source>
</evidence>
<evidence type="ECO:0000256" key="3">
    <source>
        <dbReference type="ARBA" id="ARBA00022475"/>
    </source>
</evidence>
<evidence type="ECO:0000256" key="1">
    <source>
        <dbReference type="ARBA" id="ARBA00004202"/>
    </source>
</evidence>
<dbReference type="CDD" id="cd03215">
    <property type="entry name" value="ABC_Carb_Monos_II"/>
    <property type="match status" value="1"/>
</dbReference>
<evidence type="ECO:0000313" key="12">
    <source>
        <dbReference type="Proteomes" id="UP000317496"/>
    </source>
</evidence>
<evidence type="ECO:0000259" key="10">
    <source>
        <dbReference type="PROSITE" id="PS50893"/>
    </source>
</evidence>
<evidence type="ECO:0000256" key="8">
    <source>
        <dbReference type="ARBA" id="ARBA00022967"/>
    </source>
</evidence>
<name>A0A516H1F5_9PROT</name>
<keyword evidence="5" id="KW-0677">Repeat</keyword>
<evidence type="ECO:0000256" key="5">
    <source>
        <dbReference type="ARBA" id="ARBA00022737"/>
    </source>
</evidence>
<keyword evidence="7 11" id="KW-0067">ATP-binding</keyword>
<dbReference type="InterPro" id="IPR027417">
    <property type="entry name" value="P-loop_NTPase"/>
</dbReference>
<dbReference type="InterPro" id="IPR003593">
    <property type="entry name" value="AAA+_ATPase"/>
</dbReference>
<evidence type="ECO:0000256" key="9">
    <source>
        <dbReference type="ARBA" id="ARBA00023136"/>
    </source>
</evidence>
<dbReference type="AlphaFoldDB" id="A0A516H1F5"/>
<dbReference type="FunFam" id="3.40.50.300:FF:000127">
    <property type="entry name" value="Ribose import ATP-binding protein RbsA"/>
    <property type="match status" value="1"/>
</dbReference>
<dbReference type="Proteomes" id="UP000317496">
    <property type="component" value="Chromosome"/>
</dbReference>
<keyword evidence="3" id="KW-1003">Cell membrane</keyword>
<dbReference type="PANTHER" id="PTHR43790:SF9">
    <property type="entry name" value="GALACTOFURANOSE TRANSPORTER ATP-BINDING PROTEIN YTFR"/>
    <property type="match status" value="1"/>
</dbReference>
<keyword evidence="8" id="KW-1278">Translocase</keyword>
<dbReference type="PROSITE" id="PS00211">
    <property type="entry name" value="ABC_TRANSPORTER_1"/>
    <property type="match status" value="1"/>
</dbReference>
<dbReference type="PROSITE" id="PS50893">
    <property type="entry name" value="ABC_TRANSPORTER_2"/>
    <property type="match status" value="2"/>
</dbReference>
<evidence type="ECO:0000313" key="11">
    <source>
        <dbReference type="EMBL" id="QDO97621.1"/>
    </source>
</evidence>
<accession>A0A516H1F5</accession>
<evidence type="ECO:0000256" key="2">
    <source>
        <dbReference type="ARBA" id="ARBA00022448"/>
    </source>
</evidence>
<organism evidence="11 12">
    <name type="scientific">Ferrovibrio terrae</name>
    <dbReference type="NCBI Taxonomy" id="2594003"/>
    <lineage>
        <taxon>Bacteria</taxon>
        <taxon>Pseudomonadati</taxon>
        <taxon>Pseudomonadota</taxon>
        <taxon>Alphaproteobacteria</taxon>
        <taxon>Rhodospirillales</taxon>
        <taxon>Rhodospirillaceae</taxon>
        <taxon>Ferrovibrio</taxon>
    </lineage>
</organism>
<dbReference type="OrthoDB" id="7283113at2"/>
<keyword evidence="9" id="KW-0472">Membrane</keyword>
<feature type="domain" description="ABC transporter" evidence="10">
    <location>
        <begin position="256"/>
        <end position="499"/>
    </location>
</feature>
<proteinExistence type="predicted"/>
<reference evidence="11 12" key="1">
    <citation type="submission" date="2019-07" db="EMBL/GenBank/DDBJ databases">
        <title>Genome sequencing for Ferrovibrio sp. K5.</title>
        <authorList>
            <person name="Park S.-J."/>
        </authorList>
    </citation>
    <scope>NUCLEOTIDE SEQUENCE [LARGE SCALE GENOMIC DNA]</scope>
    <source>
        <strain evidence="11 12">K5</strain>
    </source>
</reference>
<sequence>MKPLLDMHGIVKAYGPVRANDGISLTVPPGSILGLLGENGSGKSTLMKVLFGMVAPDAGSILFKGKELSGHTPGEAIAAGIGMIHQHFMLIEAMTVTENIMLGWQAAGRWLRRDAIRDLLRETSARYGLDLDPDALVADLPLGRRQRVEILKALLRGADLLVLDEPTSNLSPPEVTALLQIMQRLRDEGKSIIFISHKLGEVMEVCDDIVVLRDGKVAGRTAAAETDRAALARMMVGRDIAAPLHRKPSPGGAALLSLNGIATAADQGVALKDISIDVEAGEILAIAGVDGNGQLELAEAVAGLRDLVAGRVLLDGADLSRAGIAARVAAGVAYMPADRAQTSLVQGMSIAENLMLRDASRAPYSRGPWLNRAGLATAAQRLVAAFDIRTPSADLQARQLSGGNQQKIVVAREIDRGPRLLIAHQPTWGLDPGATRFVMDSILALRDSGAAVIYISSELDEVLSIGDRIGVLFDGRLVGVVPRDAVDVGRIGLMMAGSALPTGQAA</sequence>
<dbReference type="RefSeq" id="WP_144068602.1">
    <property type="nucleotide sequence ID" value="NZ_CP041636.1"/>
</dbReference>